<evidence type="ECO:0000313" key="3">
    <source>
        <dbReference type="Proteomes" id="UP001142055"/>
    </source>
</evidence>
<gene>
    <name evidence="2" type="ORF">RDWZM_002393</name>
</gene>
<feature type="compositionally biased region" description="Polar residues" evidence="1">
    <location>
        <begin position="94"/>
        <end position="114"/>
    </location>
</feature>
<proteinExistence type="predicted"/>
<evidence type="ECO:0000313" key="2">
    <source>
        <dbReference type="EMBL" id="KAJ6223848.1"/>
    </source>
</evidence>
<name>A0A9Q0MCP8_BLOTA</name>
<feature type="region of interest" description="Disordered" evidence="1">
    <location>
        <begin position="93"/>
        <end position="114"/>
    </location>
</feature>
<dbReference type="Proteomes" id="UP001142055">
    <property type="component" value="Chromosome 1"/>
</dbReference>
<protein>
    <submittedName>
        <fullName evidence="2">Uncharacterized protein</fullName>
    </submittedName>
</protein>
<accession>A0A9Q0MCP8</accession>
<keyword evidence="3" id="KW-1185">Reference proteome</keyword>
<organism evidence="2 3">
    <name type="scientific">Blomia tropicalis</name>
    <name type="common">Mite</name>
    <dbReference type="NCBI Taxonomy" id="40697"/>
    <lineage>
        <taxon>Eukaryota</taxon>
        <taxon>Metazoa</taxon>
        <taxon>Ecdysozoa</taxon>
        <taxon>Arthropoda</taxon>
        <taxon>Chelicerata</taxon>
        <taxon>Arachnida</taxon>
        <taxon>Acari</taxon>
        <taxon>Acariformes</taxon>
        <taxon>Sarcoptiformes</taxon>
        <taxon>Astigmata</taxon>
        <taxon>Glycyphagoidea</taxon>
        <taxon>Echimyopodidae</taxon>
        <taxon>Blomia</taxon>
    </lineage>
</organism>
<sequence>MYVNHLKKATYFQRFKDGMKRLIPKLRYSSGDPFPPQLDEYYRPLMAATNPHDTKWNHMTMGDSTIEDQHKKSSSIIYNCDQNRVGKCVVPEASLTTPPQPISSSNYQSVYKKK</sequence>
<dbReference type="EMBL" id="JAPWDV010000001">
    <property type="protein sequence ID" value="KAJ6223848.1"/>
    <property type="molecule type" value="Genomic_DNA"/>
</dbReference>
<reference evidence="2" key="1">
    <citation type="submission" date="2022-12" db="EMBL/GenBank/DDBJ databases">
        <title>Genome assemblies of Blomia tropicalis.</title>
        <authorList>
            <person name="Cui Y."/>
        </authorList>
    </citation>
    <scope>NUCLEOTIDE SEQUENCE</scope>
    <source>
        <tissue evidence="2">Adult mites</tissue>
    </source>
</reference>
<comment type="caution">
    <text evidence="2">The sequence shown here is derived from an EMBL/GenBank/DDBJ whole genome shotgun (WGS) entry which is preliminary data.</text>
</comment>
<dbReference type="AlphaFoldDB" id="A0A9Q0MCP8"/>
<evidence type="ECO:0000256" key="1">
    <source>
        <dbReference type="SAM" id="MobiDB-lite"/>
    </source>
</evidence>